<evidence type="ECO:0000256" key="1">
    <source>
        <dbReference type="ARBA" id="ARBA00008779"/>
    </source>
</evidence>
<keyword evidence="4" id="KW-1185">Reference proteome</keyword>
<dbReference type="GO" id="GO:0004065">
    <property type="term" value="F:arylsulfatase activity"/>
    <property type="evidence" value="ECO:0007669"/>
    <property type="project" value="TreeGrafter"/>
</dbReference>
<evidence type="ECO:0000259" key="2">
    <source>
        <dbReference type="Pfam" id="PF00884"/>
    </source>
</evidence>
<proteinExistence type="inferred from homology"/>
<dbReference type="Gene3D" id="3.40.720.10">
    <property type="entry name" value="Alkaline Phosphatase, subunit A"/>
    <property type="match status" value="1"/>
</dbReference>
<dbReference type="PANTHER" id="PTHR42693:SF33">
    <property type="entry name" value="ARYLSULFATASE"/>
    <property type="match status" value="1"/>
</dbReference>
<comment type="similarity">
    <text evidence="1">Belongs to the sulfatase family.</text>
</comment>
<protein>
    <submittedName>
        <fullName evidence="3">Arylsulfatase</fullName>
        <ecNumber evidence="3">3.1.6.-</ecNumber>
    </submittedName>
</protein>
<dbReference type="InterPro" id="IPR000917">
    <property type="entry name" value="Sulfatase_N"/>
</dbReference>
<comment type="caution">
    <text evidence="3">The sequence shown here is derived from an EMBL/GenBank/DDBJ whole genome shotgun (WGS) entry which is preliminary data.</text>
</comment>
<sequence>MKKTGAHNNTLIVFTSDNGGQILAGATNGNTRDAKGSMYEGGIKVPAAVVWAGKVKSNSTSEQVQLTMYLFPTLLEAAQASVPNIIDGRSFLPTLLGENITYPERPVYFVRREGEETYGSKIMEAVRVGH</sequence>
<dbReference type="EC" id="3.1.6.-" evidence="3"/>
<evidence type="ECO:0000313" key="4">
    <source>
        <dbReference type="Proteomes" id="UP000253919"/>
    </source>
</evidence>
<dbReference type="InterPro" id="IPR017850">
    <property type="entry name" value="Alkaline_phosphatase_core_sf"/>
</dbReference>
<accession>A0A369QQG7</accession>
<evidence type="ECO:0000313" key="3">
    <source>
        <dbReference type="EMBL" id="RDC65925.1"/>
    </source>
</evidence>
<reference evidence="3 4" key="1">
    <citation type="submission" date="2018-04" db="EMBL/GenBank/DDBJ databases">
        <title>Adhaeribacter sp. HMF7616 genome sequencing and assembly.</title>
        <authorList>
            <person name="Kang H."/>
            <person name="Kang J."/>
            <person name="Cha I."/>
            <person name="Kim H."/>
            <person name="Joh K."/>
        </authorList>
    </citation>
    <scope>NUCLEOTIDE SEQUENCE [LARGE SCALE GENOMIC DNA]</scope>
    <source>
        <strain evidence="3 4">HMF7616</strain>
    </source>
</reference>
<dbReference type="EMBL" id="QASA01000001">
    <property type="protein sequence ID" value="RDC65925.1"/>
    <property type="molecule type" value="Genomic_DNA"/>
</dbReference>
<dbReference type="Proteomes" id="UP000253919">
    <property type="component" value="Unassembled WGS sequence"/>
</dbReference>
<dbReference type="Pfam" id="PF00884">
    <property type="entry name" value="Sulfatase"/>
    <property type="match status" value="1"/>
</dbReference>
<keyword evidence="3" id="KW-0378">Hydrolase</keyword>
<dbReference type="SUPFAM" id="SSF53649">
    <property type="entry name" value="Alkaline phosphatase-like"/>
    <property type="match status" value="1"/>
</dbReference>
<gene>
    <name evidence="3" type="ORF">AHMF7616_04556</name>
</gene>
<feature type="domain" description="Sulfatase N-terminal" evidence="2">
    <location>
        <begin position="2"/>
        <end position="79"/>
    </location>
</feature>
<dbReference type="InterPro" id="IPR050738">
    <property type="entry name" value="Sulfatase"/>
</dbReference>
<name>A0A369QQG7_9BACT</name>
<dbReference type="PANTHER" id="PTHR42693">
    <property type="entry name" value="ARYLSULFATASE FAMILY MEMBER"/>
    <property type="match status" value="1"/>
</dbReference>
<organism evidence="3 4">
    <name type="scientific">Adhaeribacter pallidiroseus</name>
    <dbReference type="NCBI Taxonomy" id="2072847"/>
    <lineage>
        <taxon>Bacteria</taxon>
        <taxon>Pseudomonadati</taxon>
        <taxon>Bacteroidota</taxon>
        <taxon>Cytophagia</taxon>
        <taxon>Cytophagales</taxon>
        <taxon>Hymenobacteraceae</taxon>
        <taxon>Adhaeribacter</taxon>
    </lineage>
</organism>
<dbReference type="AlphaFoldDB" id="A0A369QQG7"/>